<protein>
    <submittedName>
        <fullName evidence="2">Uncharacterized protein</fullName>
    </submittedName>
</protein>
<dbReference type="Pfam" id="PF05163">
    <property type="entry name" value="DinB"/>
    <property type="match status" value="1"/>
</dbReference>
<dbReference type="Gene3D" id="1.20.120.450">
    <property type="entry name" value="dinb family like domain"/>
    <property type="match status" value="1"/>
</dbReference>
<dbReference type="EMBL" id="UOGB01000196">
    <property type="protein sequence ID" value="VAX21174.1"/>
    <property type="molecule type" value="Genomic_DNA"/>
</dbReference>
<name>A0A3B1CAZ8_9ZZZZ</name>
<accession>A0A3B1CAZ8</accession>
<dbReference type="SUPFAM" id="SSF109854">
    <property type="entry name" value="DinB/YfiT-like putative metalloenzymes"/>
    <property type="match status" value="1"/>
</dbReference>
<evidence type="ECO:0000256" key="1">
    <source>
        <dbReference type="ARBA" id="ARBA00022723"/>
    </source>
</evidence>
<sequence>MEKFPGYQRLFRFDADCKLKTLEFMRSSPSLDPDAVNIFAHILSAEKMWLSRLELGVKAPPPNVWQRQTLDQCADETQSVIGHWTRYLGGLLDEDYSRQVSFINLKGAQVDRPVYDLLTQVLNHSTYHRGQIATLTGKREIEAPPTDYIFFPPD</sequence>
<gene>
    <name evidence="2" type="ORF">MNBD_NITROSPINAE03-1724</name>
</gene>
<reference evidence="2" key="1">
    <citation type="submission" date="2018-06" db="EMBL/GenBank/DDBJ databases">
        <authorList>
            <person name="Zhirakovskaya E."/>
        </authorList>
    </citation>
    <scope>NUCLEOTIDE SEQUENCE</scope>
</reference>
<dbReference type="InterPro" id="IPR007837">
    <property type="entry name" value="DinB"/>
</dbReference>
<keyword evidence="1" id="KW-0479">Metal-binding</keyword>
<proteinExistence type="predicted"/>
<organism evidence="2">
    <name type="scientific">hydrothermal vent metagenome</name>
    <dbReference type="NCBI Taxonomy" id="652676"/>
    <lineage>
        <taxon>unclassified sequences</taxon>
        <taxon>metagenomes</taxon>
        <taxon>ecological metagenomes</taxon>
    </lineage>
</organism>
<dbReference type="AlphaFoldDB" id="A0A3B1CAZ8"/>
<dbReference type="InterPro" id="IPR034660">
    <property type="entry name" value="DinB/YfiT-like"/>
</dbReference>
<evidence type="ECO:0000313" key="2">
    <source>
        <dbReference type="EMBL" id="VAX21174.1"/>
    </source>
</evidence>